<dbReference type="AlphaFoldDB" id="A0AAX3M4X3"/>
<dbReference type="GO" id="GO:0005886">
    <property type="term" value="C:plasma membrane"/>
    <property type="evidence" value="ECO:0007669"/>
    <property type="project" value="UniProtKB-SubCell"/>
</dbReference>
<dbReference type="SMART" id="SM00304">
    <property type="entry name" value="HAMP"/>
    <property type="match status" value="2"/>
</dbReference>
<dbReference type="KEGG" id="pka:PQ456_06265"/>
<feature type="domain" description="HAMP" evidence="10">
    <location>
        <begin position="345"/>
        <end position="397"/>
    </location>
</feature>
<dbReference type="Gene3D" id="1.10.287.950">
    <property type="entry name" value="Methyl-accepting chemotaxis protein"/>
    <property type="match status" value="1"/>
</dbReference>
<keyword evidence="3 8" id="KW-0472">Membrane</keyword>
<evidence type="ECO:0000256" key="4">
    <source>
        <dbReference type="ARBA" id="ARBA00023224"/>
    </source>
</evidence>
<keyword evidence="8" id="KW-1133">Transmembrane helix</keyword>
<evidence type="ECO:0000259" key="9">
    <source>
        <dbReference type="PROSITE" id="PS50111"/>
    </source>
</evidence>
<dbReference type="Pfam" id="PF00672">
    <property type="entry name" value="HAMP"/>
    <property type="match status" value="1"/>
</dbReference>
<dbReference type="SMART" id="SM00283">
    <property type="entry name" value="MA"/>
    <property type="match status" value="1"/>
</dbReference>
<dbReference type="RefSeq" id="WP_273615361.1">
    <property type="nucleotide sequence ID" value="NZ_CP117416.1"/>
</dbReference>
<evidence type="ECO:0000256" key="5">
    <source>
        <dbReference type="ARBA" id="ARBA00029447"/>
    </source>
</evidence>
<feature type="transmembrane region" description="Helical" evidence="8">
    <location>
        <begin position="21"/>
        <end position="41"/>
    </location>
</feature>
<feature type="compositionally biased region" description="Polar residues" evidence="7">
    <location>
        <begin position="682"/>
        <end position="695"/>
    </location>
</feature>
<evidence type="ECO:0000259" key="10">
    <source>
        <dbReference type="PROSITE" id="PS50885"/>
    </source>
</evidence>
<dbReference type="CDD" id="cd06225">
    <property type="entry name" value="HAMP"/>
    <property type="match status" value="1"/>
</dbReference>
<evidence type="ECO:0000256" key="6">
    <source>
        <dbReference type="PROSITE-ProRule" id="PRU00284"/>
    </source>
</evidence>
<comment type="subcellular location">
    <subcellularLocation>
        <location evidence="1">Cell membrane</location>
    </subcellularLocation>
</comment>
<keyword evidence="4 6" id="KW-0807">Transducer</keyword>
<evidence type="ECO:0000313" key="12">
    <source>
        <dbReference type="Proteomes" id="UP001220509"/>
    </source>
</evidence>
<evidence type="ECO:0000256" key="2">
    <source>
        <dbReference type="ARBA" id="ARBA00022475"/>
    </source>
</evidence>
<comment type="similarity">
    <text evidence="5">Belongs to the methyl-accepting chemotaxis (MCP) protein family.</text>
</comment>
<reference evidence="11 12" key="1">
    <citation type="submission" date="2023-02" db="EMBL/GenBank/DDBJ databases">
        <title>Genome sequence of Paenibacillus kyungheensis KACC 18744.</title>
        <authorList>
            <person name="Kim S."/>
            <person name="Heo J."/>
            <person name="Kwon S.-W."/>
        </authorList>
    </citation>
    <scope>NUCLEOTIDE SEQUENCE [LARGE SCALE GENOMIC DNA]</scope>
    <source>
        <strain evidence="11 12">KACC 18744</strain>
    </source>
</reference>
<dbReference type="PANTHER" id="PTHR32089:SF112">
    <property type="entry name" value="LYSOZYME-LIKE PROTEIN-RELATED"/>
    <property type="match status" value="1"/>
</dbReference>
<dbReference type="InterPro" id="IPR003660">
    <property type="entry name" value="HAMP_dom"/>
</dbReference>
<name>A0AAX3M4X3_9BACL</name>
<dbReference type="CDD" id="cd11386">
    <property type="entry name" value="MCP_signal"/>
    <property type="match status" value="1"/>
</dbReference>
<dbReference type="SUPFAM" id="SSF58104">
    <property type="entry name" value="Methyl-accepting chemotaxis protein (MCP) signaling domain"/>
    <property type="match status" value="1"/>
</dbReference>
<dbReference type="EMBL" id="CP117416">
    <property type="protein sequence ID" value="WCT57115.1"/>
    <property type="molecule type" value="Genomic_DNA"/>
</dbReference>
<proteinExistence type="inferred from homology"/>
<evidence type="ECO:0000256" key="1">
    <source>
        <dbReference type="ARBA" id="ARBA00004236"/>
    </source>
</evidence>
<evidence type="ECO:0000256" key="8">
    <source>
        <dbReference type="SAM" id="Phobius"/>
    </source>
</evidence>
<feature type="domain" description="Methyl-accepting transducer" evidence="9">
    <location>
        <begin position="416"/>
        <end position="652"/>
    </location>
</feature>
<keyword evidence="2" id="KW-1003">Cell membrane</keyword>
<dbReference type="Pfam" id="PF00015">
    <property type="entry name" value="MCPsignal"/>
    <property type="match status" value="1"/>
</dbReference>
<gene>
    <name evidence="11" type="ORF">PQ456_06265</name>
</gene>
<keyword evidence="12" id="KW-1185">Reference proteome</keyword>
<organism evidence="11 12">
    <name type="scientific">Paenibacillus kyungheensis</name>
    <dbReference type="NCBI Taxonomy" id="1452732"/>
    <lineage>
        <taxon>Bacteria</taxon>
        <taxon>Bacillati</taxon>
        <taxon>Bacillota</taxon>
        <taxon>Bacilli</taxon>
        <taxon>Bacillales</taxon>
        <taxon>Paenibacillaceae</taxon>
        <taxon>Paenibacillus</taxon>
    </lineage>
</organism>
<feature type="transmembrane region" description="Helical" evidence="8">
    <location>
        <begin position="324"/>
        <end position="343"/>
    </location>
</feature>
<dbReference type="PROSITE" id="PS50111">
    <property type="entry name" value="CHEMOTAXIS_TRANSDUC_2"/>
    <property type="match status" value="1"/>
</dbReference>
<sequence length="704" mass="77538">MSTKILLPFTKVISRLNYAQKFILISFLFCIPIIMLFVIWFNTHQEKIDITHQEQKGITSINSIIPLFLAVQEHRALYSSYTNGLTNVKPDIETTEKEIDTQIQKIDQVVAQNEFADSSKQWQSIQADWKTLQTEQFSLNNADSFDRHTAIINKMNNFVLITADDSGMSLDTEIDSYYLMDVFVNQLTQTMEKNAQLRGEGQNILQKKKITEAELVDILLEKGQMQSLRDGIADSLDTAYKNNSQLESILGAQGKTTLATLDQFLTTVNNDLITDKTFATTPSTFYDAATQTIEATHTFTTSISNELNELLQQRIHRLTESRNIIIGITILALLLVTLFYLAFYRSVREAVQRLRDGATAMASGDLSQHIHLTTQDELRQVGDAFNQTIQELNLLLRRNQDIAAQSSAASIQLKDVANESTQAMQQIAEAIQGVSSGTDTQKKATEETANAMNEMSVGIARIAESASEVAESSIQATGRAQFGDQQLVSAVNQMESIRDSVHQSGDTVKVLAEHSQEIGQIVTVIMNIAAQTQLLSLNANIEAARAGEHGRGFAVVAGEVGKLAEQTKSSVGLISRLVADIEQLVQQAVQSMEQTQTETESGIEAIQNAHQTLNGILNATQLVSAQIQEVSATSEEISAGMEEVTASIVEVSEVSMRTSDEAETMAAATEQQLASMEEINASAESLSDMSTQLQEDLSKFKLRD</sequence>
<protein>
    <submittedName>
        <fullName evidence="11">Methyl-accepting chemotaxis protein</fullName>
    </submittedName>
</protein>
<dbReference type="Proteomes" id="UP001220509">
    <property type="component" value="Chromosome"/>
</dbReference>
<keyword evidence="8" id="KW-0812">Transmembrane</keyword>
<evidence type="ECO:0000256" key="7">
    <source>
        <dbReference type="SAM" id="MobiDB-lite"/>
    </source>
</evidence>
<dbReference type="Gene3D" id="6.10.340.10">
    <property type="match status" value="1"/>
</dbReference>
<accession>A0AAX3M4X3</accession>
<evidence type="ECO:0000256" key="3">
    <source>
        <dbReference type="ARBA" id="ARBA00023136"/>
    </source>
</evidence>
<dbReference type="PROSITE" id="PS50885">
    <property type="entry name" value="HAMP"/>
    <property type="match status" value="1"/>
</dbReference>
<evidence type="ECO:0000313" key="11">
    <source>
        <dbReference type="EMBL" id="WCT57115.1"/>
    </source>
</evidence>
<feature type="region of interest" description="Disordered" evidence="7">
    <location>
        <begin position="678"/>
        <end position="704"/>
    </location>
</feature>
<dbReference type="PANTHER" id="PTHR32089">
    <property type="entry name" value="METHYL-ACCEPTING CHEMOTAXIS PROTEIN MCPB"/>
    <property type="match status" value="1"/>
</dbReference>
<dbReference type="GO" id="GO:0007165">
    <property type="term" value="P:signal transduction"/>
    <property type="evidence" value="ECO:0007669"/>
    <property type="project" value="UniProtKB-KW"/>
</dbReference>
<dbReference type="InterPro" id="IPR004089">
    <property type="entry name" value="MCPsignal_dom"/>
</dbReference>